<keyword evidence="2" id="KW-1185">Reference proteome</keyword>
<dbReference type="EMBL" id="CANTFM010000218">
    <property type="protein sequence ID" value="CAI5715253.1"/>
    <property type="molecule type" value="Genomic_DNA"/>
</dbReference>
<organism evidence="1 2">
    <name type="scientific">Peronospora destructor</name>
    <dbReference type="NCBI Taxonomy" id="86335"/>
    <lineage>
        <taxon>Eukaryota</taxon>
        <taxon>Sar</taxon>
        <taxon>Stramenopiles</taxon>
        <taxon>Oomycota</taxon>
        <taxon>Peronosporomycetes</taxon>
        <taxon>Peronosporales</taxon>
        <taxon>Peronosporaceae</taxon>
        <taxon>Peronospora</taxon>
    </lineage>
</organism>
<sequence>MEATNTVEHLRLPSLESSDWQRVHMLKDEKCHECITETAERTPTDVRAQQRFRTQAQRKAAQITCYNCGRLFFRSLSVAPDASAFCGRDCQSTFEYRRDLQEVVNECKRFHGTVNWTRSSEL</sequence>
<evidence type="ECO:0000313" key="2">
    <source>
        <dbReference type="Proteomes" id="UP001162029"/>
    </source>
</evidence>
<evidence type="ECO:0000313" key="1">
    <source>
        <dbReference type="EMBL" id="CAI5715253.1"/>
    </source>
</evidence>
<protein>
    <submittedName>
        <fullName evidence="1">Uncharacterized protein</fullName>
    </submittedName>
</protein>
<dbReference type="AlphaFoldDB" id="A0AAV0T6W7"/>
<comment type="caution">
    <text evidence="1">The sequence shown here is derived from an EMBL/GenBank/DDBJ whole genome shotgun (WGS) entry which is preliminary data.</text>
</comment>
<proteinExistence type="predicted"/>
<gene>
    <name evidence="1" type="ORF">PDE001_LOCUS1290</name>
</gene>
<reference evidence="1" key="1">
    <citation type="submission" date="2022-12" db="EMBL/GenBank/DDBJ databases">
        <authorList>
            <person name="Webb A."/>
        </authorList>
    </citation>
    <scope>NUCLEOTIDE SEQUENCE</scope>
    <source>
        <strain evidence="1">Pd1</strain>
    </source>
</reference>
<accession>A0AAV0T6W7</accession>
<name>A0AAV0T6W7_9STRA</name>
<dbReference type="Proteomes" id="UP001162029">
    <property type="component" value="Unassembled WGS sequence"/>
</dbReference>